<feature type="transmembrane region" description="Helical" evidence="10">
    <location>
        <begin position="160"/>
        <end position="185"/>
    </location>
</feature>
<feature type="transmembrane region" description="Helical" evidence="10">
    <location>
        <begin position="371"/>
        <end position="397"/>
    </location>
</feature>
<feature type="transmembrane region" description="Helical" evidence="10">
    <location>
        <begin position="131"/>
        <end position="148"/>
    </location>
</feature>
<feature type="binding site" evidence="8">
    <location>
        <position position="234"/>
    </location>
    <ligand>
        <name>Na(+)</name>
        <dbReference type="ChEBI" id="CHEBI:29101"/>
        <label>1</label>
    </ligand>
</feature>
<dbReference type="GO" id="GO:0035725">
    <property type="term" value="P:sodium ion transmembrane transport"/>
    <property type="evidence" value="ECO:0007669"/>
    <property type="project" value="TreeGrafter"/>
</dbReference>
<feature type="transmembrane region" description="Helical" evidence="10">
    <location>
        <begin position="79"/>
        <end position="98"/>
    </location>
</feature>
<feature type="transmembrane region" description="Helical" evidence="10">
    <location>
        <begin position="53"/>
        <end position="72"/>
    </location>
</feature>
<keyword evidence="3" id="KW-0813">Transport</keyword>
<dbReference type="PRINTS" id="PR00176">
    <property type="entry name" value="NANEUSMPORT"/>
</dbReference>
<keyword evidence="8" id="KW-0915">Sodium</keyword>
<dbReference type="InterPro" id="IPR000175">
    <property type="entry name" value="Na/ntran_symport"/>
</dbReference>
<dbReference type="InterPro" id="IPR037272">
    <property type="entry name" value="SNS_sf"/>
</dbReference>
<protein>
    <recommendedName>
        <fullName evidence="12">Sodium-and chloride-dependent GABA transporter 2</fullName>
    </recommendedName>
</protein>
<keyword evidence="4 10" id="KW-0812">Transmembrane</keyword>
<feature type="binding site" evidence="8">
    <location>
        <position position="231"/>
    </location>
    <ligand>
        <name>Na(+)</name>
        <dbReference type="ChEBI" id="CHEBI:29101"/>
        <label>1</label>
    </ligand>
</feature>
<feature type="binding site" evidence="8">
    <location>
        <position position="235"/>
    </location>
    <ligand>
        <name>Na(+)</name>
        <dbReference type="ChEBI" id="CHEBI:29101"/>
        <label>1</label>
    </ligand>
</feature>
<evidence type="ECO:0000256" key="10">
    <source>
        <dbReference type="SAM" id="Phobius"/>
    </source>
</evidence>
<dbReference type="EMBL" id="JARGDH010000003">
    <property type="protein sequence ID" value="KAL0272952.1"/>
    <property type="molecule type" value="Genomic_DNA"/>
</dbReference>
<dbReference type="Pfam" id="PF00209">
    <property type="entry name" value="SNF"/>
    <property type="match status" value="1"/>
</dbReference>
<dbReference type="GO" id="GO:0006865">
    <property type="term" value="P:amino acid transport"/>
    <property type="evidence" value="ECO:0007669"/>
    <property type="project" value="TreeGrafter"/>
</dbReference>
<feature type="transmembrane region" description="Helical" evidence="10">
    <location>
        <begin position="337"/>
        <end position="359"/>
    </location>
</feature>
<evidence type="ECO:0000256" key="6">
    <source>
        <dbReference type="ARBA" id="ARBA00022989"/>
    </source>
</evidence>
<gene>
    <name evidence="11" type="ORF">PYX00_005746</name>
</gene>
<feature type="binding site" evidence="8">
    <location>
        <position position="166"/>
    </location>
    <ligand>
        <name>Na(+)</name>
        <dbReference type="ChEBI" id="CHEBI:29101"/>
        <label>1</label>
    </ligand>
</feature>
<feature type="transmembrane region" description="Helical" evidence="10">
    <location>
        <begin position="214"/>
        <end position="233"/>
    </location>
</feature>
<dbReference type="GO" id="GO:0005886">
    <property type="term" value="C:plasma membrane"/>
    <property type="evidence" value="ECO:0007669"/>
    <property type="project" value="TreeGrafter"/>
</dbReference>
<evidence type="ECO:0000256" key="5">
    <source>
        <dbReference type="ARBA" id="ARBA00022847"/>
    </source>
</evidence>
<keyword evidence="8" id="KW-0479">Metal-binding</keyword>
<feature type="transmembrane region" description="Helical" evidence="10">
    <location>
        <begin position="291"/>
        <end position="316"/>
    </location>
</feature>
<dbReference type="PANTHER" id="PTHR11616:SF254">
    <property type="entry name" value="TRANSPORTER"/>
    <property type="match status" value="1"/>
</dbReference>
<keyword evidence="5" id="KW-0769">Symport</keyword>
<name>A0AAW2HSV2_9NEOP</name>
<evidence type="ECO:0008006" key="12">
    <source>
        <dbReference type="Google" id="ProtNLM"/>
    </source>
</evidence>
<feature type="region of interest" description="Disordered" evidence="9">
    <location>
        <begin position="426"/>
        <end position="445"/>
    </location>
</feature>
<proteinExistence type="inferred from homology"/>
<evidence type="ECO:0000256" key="7">
    <source>
        <dbReference type="ARBA" id="ARBA00023136"/>
    </source>
</evidence>
<feature type="compositionally biased region" description="Polar residues" evidence="9">
    <location>
        <begin position="435"/>
        <end position="445"/>
    </location>
</feature>
<comment type="subcellular location">
    <subcellularLocation>
        <location evidence="1">Membrane</location>
        <topology evidence="1">Multi-pass membrane protein</topology>
    </subcellularLocation>
</comment>
<accession>A0AAW2HSV2</accession>
<sequence>MTGTPGNCRNETMLKMATYAMKNVTTPVEEFWERRVLGISDGITSFGEMRWELFFLLFLAWVLVYLVIYKGLHQSGKIIWFTALFPYLILFVLLGRAVTLDGALNGMKYFITPKWEKLLTAMPWIDGSTQIFFAYSIGIGTLPALGSYNKFNHNCHRDAIITCVVNTFTCLLAGCLTFSILGYLADIQGLEIDDVVESGPGLVFITYPEVVLKLQGAAVWAIIFFIMLAILGVDSEFCNVESFITGVVDNWASVIRPHRMKFAFSVCFVMFLCGIPMVFEGGPYLFQLMDFYSASGLSLLWVCFFQTVAISWIFGVDRVNQCIYEMMGIKPNKFWNITWKYLTPFIMVAIFLFFCIQYEPVKYANTYEYPWWGQVIGFLVSASSMIWIPGYAIYFLIKTPGTFKERLQKGLTPKFSKLQKRTVIPPENSPPMPMSDSQAVLINTP</sequence>
<organism evidence="11">
    <name type="scientific">Menopon gallinae</name>
    <name type="common">poultry shaft louse</name>
    <dbReference type="NCBI Taxonomy" id="328185"/>
    <lineage>
        <taxon>Eukaryota</taxon>
        <taxon>Metazoa</taxon>
        <taxon>Ecdysozoa</taxon>
        <taxon>Arthropoda</taxon>
        <taxon>Hexapoda</taxon>
        <taxon>Insecta</taxon>
        <taxon>Pterygota</taxon>
        <taxon>Neoptera</taxon>
        <taxon>Paraneoptera</taxon>
        <taxon>Psocodea</taxon>
        <taxon>Troctomorpha</taxon>
        <taxon>Phthiraptera</taxon>
        <taxon>Amblycera</taxon>
        <taxon>Menoponidae</taxon>
        <taxon>Menopon</taxon>
    </lineage>
</organism>
<keyword evidence="7 10" id="KW-0472">Membrane</keyword>
<dbReference type="PROSITE" id="PS50267">
    <property type="entry name" value="NA_NEUROTRAN_SYMP_3"/>
    <property type="match status" value="1"/>
</dbReference>
<evidence type="ECO:0000256" key="8">
    <source>
        <dbReference type="PIRSR" id="PIRSR600175-1"/>
    </source>
</evidence>
<evidence type="ECO:0000313" key="11">
    <source>
        <dbReference type="EMBL" id="KAL0272952.1"/>
    </source>
</evidence>
<dbReference type="GO" id="GO:0015293">
    <property type="term" value="F:symporter activity"/>
    <property type="evidence" value="ECO:0007669"/>
    <property type="project" value="UniProtKB-KW"/>
</dbReference>
<comment type="caution">
    <text evidence="11">The sequence shown here is derived from an EMBL/GenBank/DDBJ whole genome shotgun (WGS) entry which is preliminary data.</text>
</comment>
<dbReference type="AlphaFoldDB" id="A0AAW2HSV2"/>
<evidence type="ECO:0000256" key="9">
    <source>
        <dbReference type="SAM" id="MobiDB-lite"/>
    </source>
</evidence>
<dbReference type="EMBL" id="JARGDH010000003">
    <property type="protein sequence ID" value="KAL0272954.1"/>
    <property type="molecule type" value="Genomic_DNA"/>
</dbReference>
<dbReference type="EMBL" id="JARGDH010000003">
    <property type="protein sequence ID" value="KAL0272953.1"/>
    <property type="molecule type" value="Genomic_DNA"/>
</dbReference>
<dbReference type="PANTHER" id="PTHR11616">
    <property type="entry name" value="SODIUM/CHLORIDE DEPENDENT TRANSPORTER"/>
    <property type="match status" value="1"/>
</dbReference>
<keyword evidence="6 10" id="KW-1133">Transmembrane helix</keyword>
<evidence type="ECO:0000256" key="1">
    <source>
        <dbReference type="ARBA" id="ARBA00004141"/>
    </source>
</evidence>
<dbReference type="SUPFAM" id="SSF161070">
    <property type="entry name" value="SNF-like"/>
    <property type="match status" value="1"/>
</dbReference>
<evidence type="ECO:0000256" key="4">
    <source>
        <dbReference type="ARBA" id="ARBA00022692"/>
    </source>
</evidence>
<dbReference type="GO" id="GO:0046872">
    <property type="term" value="F:metal ion binding"/>
    <property type="evidence" value="ECO:0007669"/>
    <property type="project" value="UniProtKB-KW"/>
</dbReference>
<dbReference type="EMBL" id="JARGDH010000003">
    <property type="protein sequence ID" value="KAL0272955.1"/>
    <property type="molecule type" value="Genomic_DNA"/>
</dbReference>
<evidence type="ECO:0000256" key="3">
    <source>
        <dbReference type="ARBA" id="ARBA00022448"/>
    </source>
</evidence>
<reference evidence="11" key="1">
    <citation type="journal article" date="2024" name="Gigascience">
        <title>Chromosome-level genome of the poultry shaft louse Menopon gallinae provides insight into the host-switching and adaptive evolution of parasitic lice.</title>
        <authorList>
            <person name="Xu Y."/>
            <person name="Ma L."/>
            <person name="Liu S."/>
            <person name="Liang Y."/>
            <person name="Liu Q."/>
            <person name="He Z."/>
            <person name="Tian L."/>
            <person name="Duan Y."/>
            <person name="Cai W."/>
            <person name="Li H."/>
            <person name="Song F."/>
        </authorList>
    </citation>
    <scope>NUCLEOTIDE SEQUENCE</scope>
    <source>
        <strain evidence="11">Cailab_2023a</strain>
    </source>
</reference>
<evidence type="ECO:0000256" key="2">
    <source>
        <dbReference type="ARBA" id="ARBA00006459"/>
    </source>
</evidence>
<comment type="similarity">
    <text evidence="2">Belongs to the sodium:neurotransmitter symporter (SNF) (TC 2.A.22) family.</text>
</comment>
<feature type="transmembrane region" description="Helical" evidence="10">
    <location>
        <begin position="262"/>
        <end position="279"/>
    </location>
</feature>